<evidence type="ECO:0000313" key="3">
    <source>
        <dbReference type="Proteomes" id="UP000000763"/>
    </source>
</evidence>
<dbReference type="Proteomes" id="UP000000763">
    <property type="component" value="Chromosome 6"/>
</dbReference>
<proteinExistence type="predicted"/>
<evidence type="ECO:0000313" key="2">
    <source>
        <dbReference type="EMBL" id="BAD61886.1"/>
    </source>
</evidence>
<evidence type="ECO:0000256" key="1">
    <source>
        <dbReference type="SAM" id="MobiDB-lite"/>
    </source>
</evidence>
<reference evidence="3" key="1">
    <citation type="journal article" date="2005" name="Nature">
        <title>The map-based sequence of the rice genome.</title>
        <authorList>
            <consortium name="International rice genome sequencing project (IRGSP)"/>
            <person name="Matsumoto T."/>
            <person name="Wu J."/>
            <person name="Kanamori H."/>
            <person name="Katayose Y."/>
            <person name="Fujisawa M."/>
            <person name="Namiki N."/>
            <person name="Mizuno H."/>
            <person name="Yamamoto K."/>
            <person name="Antonio B.A."/>
            <person name="Baba T."/>
            <person name="Sakata K."/>
            <person name="Nagamura Y."/>
            <person name="Aoki H."/>
            <person name="Arikawa K."/>
            <person name="Arita K."/>
            <person name="Bito T."/>
            <person name="Chiden Y."/>
            <person name="Fujitsuka N."/>
            <person name="Fukunaka R."/>
            <person name="Hamada M."/>
            <person name="Harada C."/>
            <person name="Hayashi A."/>
            <person name="Hijishita S."/>
            <person name="Honda M."/>
            <person name="Hosokawa S."/>
            <person name="Ichikawa Y."/>
            <person name="Idonuma A."/>
            <person name="Iijima M."/>
            <person name="Ikeda M."/>
            <person name="Ikeno M."/>
            <person name="Ito K."/>
            <person name="Ito S."/>
            <person name="Ito T."/>
            <person name="Ito Y."/>
            <person name="Ito Y."/>
            <person name="Iwabuchi A."/>
            <person name="Kamiya K."/>
            <person name="Karasawa W."/>
            <person name="Kurita K."/>
            <person name="Katagiri S."/>
            <person name="Kikuta A."/>
            <person name="Kobayashi H."/>
            <person name="Kobayashi N."/>
            <person name="Machita K."/>
            <person name="Maehara T."/>
            <person name="Masukawa M."/>
            <person name="Mizubayashi T."/>
            <person name="Mukai Y."/>
            <person name="Nagasaki H."/>
            <person name="Nagata Y."/>
            <person name="Naito S."/>
            <person name="Nakashima M."/>
            <person name="Nakama Y."/>
            <person name="Nakamichi Y."/>
            <person name="Nakamura M."/>
            <person name="Meguro A."/>
            <person name="Negishi M."/>
            <person name="Ohta I."/>
            <person name="Ohta T."/>
            <person name="Okamoto M."/>
            <person name="Ono N."/>
            <person name="Saji S."/>
            <person name="Sakaguchi M."/>
            <person name="Sakai K."/>
            <person name="Shibata M."/>
            <person name="Shimokawa T."/>
            <person name="Song J."/>
            <person name="Takazaki Y."/>
            <person name="Terasawa K."/>
            <person name="Tsugane M."/>
            <person name="Tsuji K."/>
            <person name="Ueda S."/>
            <person name="Waki K."/>
            <person name="Yamagata H."/>
            <person name="Yamamoto M."/>
            <person name="Yamamoto S."/>
            <person name="Yamane H."/>
            <person name="Yoshiki S."/>
            <person name="Yoshihara R."/>
            <person name="Yukawa K."/>
            <person name="Zhong H."/>
            <person name="Yano M."/>
            <person name="Yuan Q."/>
            <person name="Ouyang S."/>
            <person name="Liu J."/>
            <person name="Jones K.M."/>
            <person name="Gansberger K."/>
            <person name="Moffat K."/>
            <person name="Hill J."/>
            <person name="Bera J."/>
            <person name="Fadrosh D."/>
            <person name="Jin S."/>
            <person name="Johri S."/>
            <person name="Kim M."/>
            <person name="Overton L."/>
            <person name="Reardon M."/>
            <person name="Tsitrin T."/>
            <person name="Vuong H."/>
            <person name="Weaver B."/>
            <person name="Ciecko A."/>
            <person name="Tallon L."/>
            <person name="Jackson J."/>
            <person name="Pai G."/>
            <person name="Aken S.V."/>
            <person name="Utterback T."/>
            <person name="Reidmuller S."/>
            <person name="Feldblyum T."/>
            <person name="Hsiao J."/>
            <person name="Zismann V."/>
            <person name="Iobst S."/>
            <person name="de Vazeille A.R."/>
            <person name="Buell C.R."/>
            <person name="Ying K."/>
            <person name="Li Y."/>
            <person name="Lu T."/>
            <person name="Huang Y."/>
            <person name="Zhao Q."/>
            <person name="Feng Q."/>
            <person name="Zhang L."/>
            <person name="Zhu J."/>
            <person name="Weng Q."/>
            <person name="Mu J."/>
            <person name="Lu Y."/>
            <person name="Fan D."/>
            <person name="Liu Y."/>
            <person name="Guan J."/>
            <person name="Zhang Y."/>
            <person name="Yu S."/>
            <person name="Liu X."/>
            <person name="Zhang Y."/>
            <person name="Hong G."/>
            <person name="Han B."/>
            <person name="Choisne N."/>
            <person name="Demange N."/>
            <person name="Orjeda G."/>
            <person name="Samain S."/>
            <person name="Cattolico L."/>
            <person name="Pelletier E."/>
            <person name="Couloux A."/>
            <person name="Segurens B."/>
            <person name="Wincker P."/>
            <person name="D'Hont A."/>
            <person name="Scarpelli C."/>
            <person name="Weissenbach J."/>
            <person name="Salanoubat M."/>
            <person name="Quetier F."/>
            <person name="Yu Y."/>
            <person name="Kim H.R."/>
            <person name="Rambo T."/>
            <person name="Currie J."/>
            <person name="Collura K."/>
            <person name="Luo M."/>
            <person name="Yang T."/>
            <person name="Ammiraju J.S.S."/>
            <person name="Engler F."/>
            <person name="Soderlund C."/>
            <person name="Wing R.A."/>
            <person name="Palmer L.E."/>
            <person name="de la Bastide M."/>
            <person name="Spiegel L."/>
            <person name="Nascimento L."/>
            <person name="Zutavern T."/>
            <person name="O'Shaughnessy A."/>
            <person name="Dike S."/>
            <person name="Dedhia N."/>
            <person name="Preston R."/>
            <person name="Balija V."/>
            <person name="McCombie W.R."/>
            <person name="Chow T."/>
            <person name="Chen H."/>
            <person name="Chung M."/>
            <person name="Chen C."/>
            <person name="Shaw J."/>
            <person name="Wu H."/>
            <person name="Hsiao K."/>
            <person name="Chao Y."/>
            <person name="Chu M."/>
            <person name="Cheng C."/>
            <person name="Hour A."/>
            <person name="Lee P."/>
            <person name="Lin S."/>
            <person name="Lin Y."/>
            <person name="Liou J."/>
            <person name="Liu S."/>
            <person name="Hsing Y."/>
            <person name="Raghuvanshi S."/>
            <person name="Mohanty A."/>
            <person name="Bharti A.K."/>
            <person name="Gaur A."/>
            <person name="Gupta V."/>
            <person name="Kumar D."/>
            <person name="Ravi V."/>
            <person name="Vij S."/>
            <person name="Kapur A."/>
            <person name="Khurana P."/>
            <person name="Khurana P."/>
            <person name="Khurana J.P."/>
            <person name="Tyagi A.K."/>
            <person name="Gaikwad K."/>
            <person name="Singh A."/>
            <person name="Dalal V."/>
            <person name="Srivastava S."/>
            <person name="Dixit A."/>
            <person name="Pal A.K."/>
            <person name="Ghazi I.A."/>
            <person name="Yadav M."/>
            <person name="Pandit A."/>
            <person name="Bhargava A."/>
            <person name="Sureshbabu K."/>
            <person name="Batra K."/>
            <person name="Sharma T.R."/>
            <person name="Mohapatra T."/>
            <person name="Singh N.K."/>
            <person name="Messing J."/>
            <person name="Nelson A.B."/>
            <person name="Fuks G."/>
            <person name="Kavchok S."/>
            <person name="Keizer G."/>
            <person name="Linton E."/>
            <person name="Llaca V."/>
            <person name="Song R."/>
            <person name="Tanyolac B."/>
            <person name="Young S."/>
            <person name="Ho-Il K."/>
            <person name="Hahn J.H."/>
            <person name="Sangsakoo G."/>
            <person name="Vanavichit A."/>
            <person name="de Mattos Luiz.A.T."/>
            <person name="Zimmer P.D."/>
            <person name="Malone G."/>
            <person name="Dellagostin O."/>
            <person name="de Oliveira A.C."/>
            <person name="Bevan M."/>
            <person name="Bancroft I."/>
            <person name="Minx P."/>
            <person name="Cordum H."/>
            <person name="Wilson R."/>
            <person name="Cheng Z."/>
            <person name="Jin W."/>
            <person name="Jiang J."/>
            <person name="Leong S.A."/>
            <person name="Iwama H."/>
            <person name="Gojobori T."/>
            <person name="Itoh T."/>
            <person name="Niimura Y."/>
            <person name="Fujii Y."/>
            <person name="Habara T."/>
            <person name="Sakai H."/>
            <person name="Sato Y."/>
            <person name="Wilson G."/>
            <person name="Kumar K."/>
            <person name="McCouch S."/>
            <person name="Juretic N."/>
            <person name="Hoen D."/>
            <person name="Wright S."/>
            <person name="Bruskiewich R."/>
            <person name="Bureau T."/>
            <person name="Miyao A."/>
            <person name="Hirochika H."/>
            <person name="Nishikawa T."/>
            <person name="Kadowaki K."/>
            <person name="Sugiura M."/>
            <person name="Burr B."/>
            <person name="Sasaki T."/>
        </authorList>
    </citation>
    <scope>NUCLEOTIDE SEQUENCE [LARGE SCALE GENOMIC DNA]</scope>
    <source>
        <strain evidence="3">cv. Nipponbare</strain>
    </source>
</reference>
<accession>Q5Z753</accession>
<feature type="region of interest" description="Disordered" evidence="1">
    <location>
        <begin position="1"/>
        <end position="82"/>
    </location>
</feature>
<organism evidence="2 3">
    <name type="scientific">Oryza sativa subsp. japonica</name>
    <name type="common">Rice</name>
    <dbReference type="NCBI Taxonomy" id="39947"/>
    <lineage>
        <taxon>Eukaryota</taxon>
        <taxon>Viridiplantae</taxon>
        <taxon>Streptophyta</taxon>
        <taxon>Embryophyta</taxon>
        <taxon>Tracheophyta</taxon>
        <taxon>Spermatophyta</taxon>
        <taxon>Magnoliopsida</taxon>
        <taxon>Liliopsida</taxon>
        <taxon>Poales</taxon>
        <taxon>Poaceae</taxon>
        <taxon>BOP clade</taxon>
        <taxon>Oryzoideae</taxon>
        <taxon>Oryzeae</taxon>
        <taxon>Oryzinae</taxon>
        <taxon>Oryza</taxon>
        <taxon>Oryza sativa</taxon>
    </lineage>
</organism>
<protein>
    <submittedName>
        <fullName evidence="2">Uncharacterized protein</fullName>
    </submittedName>
</protein>
<dbReference type="AlphaFoldDB" id="Q5Z753"/>
<sequence length="230" mass="24307">MGVDGSSSRILFPSSGRRFLEEEAEEEEVVADGSHKSKRRDGGEGGMAFLSKKPKPTSDRFVNRPPAASGCRPTHTSIHDRMDLSIARLPPVAAGLHPPLDSPPRRAVAAVAFAWPRSTPSALPPSRFVAGTRIPSRSGHSGPRPPVAAVCPWSPSPFAVVLLRAGHSRRRLAPPPSRRLRAAASAAGCRRRPSVPWTGGGPLAWSRSTVDRQPWAADSGAPLAGAPLSP</sequence>
<reference evidence="3" key="2">
    <citation type="journal article" date="2008" name="Nucleic Acids Res.">
        <title>The rice annotation project database (RAP-DB): 2008 update.</title>
        <authorList>
            <consortium name="The rice annotation project (RAP)"/>
        </authorList>
    </citation>
    <scope>GENOME REANNOTATION</scope>
    <source>
        <strain evidence="3">cv. Nipponbare</strain>
    </source>
</reference>
<dbReference type="EMBL" id="AP004784">
    <property type="protein sequence ID" value="BAD61886.1"/>
    <property type="molecule type" value="Genomic_DNA"/>
</dbReference>
<feature type="region of interest" description="Disordered" evidence="1">
    <location>
        <begin position="170"/>
        <end position="230"/>
    </location>
</feature>
<name>Q5Z753_ORYSJ</name>
<gene>
    <name evidence="2" type="primary">OSJNBa0012F14.18</name>
</gene>